<dbReference type="Proteomes" id="UP000517759">
    <property type="component" value="Unassembled WGS sequence"/>
</dbReference>
<keyword evidence="4" id="KW-1185">Reference proteome</keyword>
<gene>
    <name evidence="1" type="ORF">GCM10007884_42580</name>
    <name evidence="2" type="ORF">GGR33_005076</name>
</gene>
<protein>
    <submittedName>
        <fullName evidence="2">Uncharacterized protein</fullName>
    </submittedName>
</protein>
<dbReference type="EMBL" id="BSPG01000037">
    <property type="protein sequence ID" value="GLS46266.1"/>
    <property type="molecule type" value="Genomic_DNA"/>
</dbReference>
<organism evidence="2 3">
    <name type="scientific">Methylobacterium brachythecii</name>
    <dbReference type="NCBI Taxonomy" id="1176177"/>
    <lineage>
        <taxon>Bacteria</taxon>
        <taxon>Pseudomonadati</taxon>
        <taxon>Pseudomonadota</taxon>
        <taxon>Alphaproteobacteria</taxon>
        <taxon>Hyphomicrobiales</taxon>
        <taxon>Methylobacteriaceae</taxon>
        <taxon>Methylobacterium</taxon>
    </lineage>
</organism>
<reference evidence="4" key="2">
    <citation type="journal article" date="2019" name="Int. J. Syst. Evol. Microbiol.">
        <title>The Global Catalogue of Microorganisms (GCM) 10K type strain sequencing project: providing services to taxonomists for standard genome sequencing and annotation.</title>
        <authorList>
            <consortium name="The Broad Institute Genomics Platform"/>
            <consortium name="The Broad Institute Genome Sequencing Center for Infectious Disease"/>
            <person name="Wu L."/>
            <person name="Ma J."/>
        </authorList>
    </citation>
    <scope>NUCLEOTIDE SEQUENCE [LARGE SCALE GENOMIC DNA]</scope>
    <source>
        <strain evidence="4">NBRC 107710</strain>
    </source>
</reference>
<comment type="caution">
    <text evidence="2">The sequence shown here is derived from an EMBL/GenBank/DDBJ whole genome shotgun (WGS) entry which is preliminary data.</text>
</comment>
<name>A0A7W6AT75_9HYPH</name>
<dbReference type="EMBL" id="JACIDN010000013">
    <property type="protein sequence ID" value="MBB3905537.1"/>
    <property type="molecule type" value="Genomic_DNA"/>
</dbReference>
<evidence type="ECO:0000313" key="3">
    <source>
        <dbReference type="Proteomes" id="UP000517759"/>
    </source>
</evidence>
<evidence type="ECO:0000313" key="4">
    <source>
        <dbReference type="Proteomes" id="UP001156881"/>
    </source>
</evidence>
<reference evidence="2 3" key="3">
    <citation type="submission" date="2020-08" db="EMBL/GenBank/DDBJ databases">
        <title>Genomic Encyclopedia of Type Strains, Phase IV (KMG-IV): sequencing the most valuable type-strain genomes for metagenomic binning, comparative biology and taxonomic classification.</title>
        <authorList>
            <person name="Goeker M."/>
        </authorList>
    </citation>
    <scope>NUCLEOTIDE SEQUENCE [LARGE SCALE GENOMIC DNA]</scope>
    <source>
        <strain evidence="2 3">DSM 24105</strain>
    </source>
</reference>
<reference evidence="1" key="1">
    <citation type="journal article" date="2014" name="Int. J. Syst. Evol. Microbiol.">
        <title>Complete genome of a new Firmicutes species belonging to the dominant human colonic microbiota ('Ruminococcus bicirculans') reveals two chromosomes and a selective capacity to utilize plant glucans.</title>
        <authorList>
            <consortium name="NISC Comparative Sequencing Program"/>
            <person name="Wegmann U."/>
            <person name="Louis P."/>
            <person name="Goesmann A."/>
            <person name="Henrissat B."/>
            <person name="Duncan S.H."/>
            <person name="Flint H.J."/>
        </authorList>
    </citation>
    <scope>NUCLEOTIDE SEQUENCE</scope>
    <source>
        <strain evidence="1">NBRC 107710</strain>
    </source>
</reference>
<accession>A0A7W6AT75</accession>
<evidence type="ECO:0000313" key="2">
    <source>
        <dbReference type="EMBL" id="MBB3905537.1"/>
    </source>
</evidence>
<proteinExistence type="predicted"/>
<dbReference type="Proteomes" id="UP001156881">
    <property type="component" value="Unassembled WGS sequence"/>
</dbReference>
<dbReference type="AlphaFoldDB" id="A0A7W6AT75"/>
<reference evidence="1" key="4">
    <citation type="submission" date="2023-01" db="EMBL/GenBank/DDBJ databases">
        <title>Draft genome sequence of Methylobacterium brachythecii strain NBRC 107710.</title>
        <authorList>
            <person name="Sun Q."/>
            <person name="Mori K."/>
        </authorList>
    </citation>
    <scope>NUCLEOTIDE SEQUENCE</scope>
    <source>
        <strain evidence="1">NBRC 107710</strain>
    </source>
</reference>
<evidence type="ECO:0000313" key="1">
    <source>
        <dbReference type="EMBL" id="GLS46266.1"/>
    </source>
</evidence>
<sequence>MADRRKPQIFEDYDAAEQHWLSVEKTSLKGTDRALGYLVSAAAFIDQLEILHSESGDQRFQDAVTALYDNGFMKGENWRQTTPYYDMINAEAQYKADVVECIDGLINDLGISHRLAYANCAANLRWHANSFEAAVKALERLHRAHSKSQVEDIS</sequence>
<dbReference type="RefSeq" id="WP_183513393.1">
    <property type="nucleotide sequence ID" value="NZ_BSPG01000037.1"/>
</dbReference>